<accession>A0A4Z2FGF1</accession>
<sequence length="114" mass="12061">MLKARQQGAAEREVKAGAHEAEDRKRPGETGSGSQGLSPGARESLRSRFGEEGGRGGVRAQWETLRRGYRNGVYSGPRGTPSAPGASRSYREGRGGKLVSAPELFFFGGAAEPV</sequence>
<feature type="region of interest" description="Disordered" evidence="1">
    <location>
        <begin position="1"/>
        <end position="94"/>
    </location>
</feature>
<dbReference type="Proteomes" id="UP000314294">
    <property type="component" value="Unassembled WGS sequence"/>
</dbReference>
<gene>
    <name evidence="2" type="ORF">EYF80_049793</name>
</gene>
<protein>
    <submittedName>
        <fullName evidence="2">Uncharacterized protein</fullName>
    </submittedName>
</protein>
<feature type="compositionally biased region" description="Basic and acidic residues" evidence="1">
    <location>
        <begin position="10"/>
        <end position="28"/>
    </location>
</feature>
<evidence type="ECO:0000313" key="3">
    <source>
        <dbReference type="Proteomes" id="UP000314294"/>
    </source>
</evidence>
<evidence type="ECO:0000256" key="1">
    <source>
        <dbReference type="SAM" id="MobiDB-lite"/>
    </source>
</evidence>
<reference evidence="2 3" key="1">
    <citation type="submission" date="2019-03" db="EMBL/GenBank/DDBJ databases">
        <title>First draft genome of Liparis tanakae, snailfish: a comprehensive survey of snailfish specific genes.</title>
        <authorList>
            <person name="Kim W."/>
            <person name="Song I."/>
            <person name="Jeong J.-H."/>
            <person name="Kim D."/>
            <person name="Kim S."/>
            <person name="Ryu S."/>
            <person name="Song J.Y."/>
            <person name="Lee S.K."/>
        </authorList>
    </citation>
    <scope>NUCLEOTIDE SEQUENCE [LARGE SCALE GENOMIC DNA]</scope>
    <source>
        <tissue evidence="2">Muscle</tissue>
    </source>
</reference>
<evidence type="ECO:0000313" key="2">
    <source>
        <dbReference type="EMBL" id="TNN40031.1"/>
    </source>
</evidence>
<dbReference type="AlphaFoldDB" id="A0A4Z2FGF1"/>
<organism evidence="2 3">
    <name type="scientific">Liparis tanakae</name>
    <name type="common">Tanaka's snailfish</name>
    <dbReference type="NCBI Taxonomy" id="230148"/>
    <lineage>
        <taxon>Eukaryota</taxon>
        <taxon>Metazoa</taxon>
        <taxon>Chordata</taxon>
        <taxon>Craniata</taxon>
        <taxon>Vertebrata</taxon>
        <taxon>Euteleostomi</taxon>
        <taxon>Actinopterygii</taxon>
        <taxon>Neopterygii</taxon>
        <taxon>Teleostei</taxon>
        <taxon>Neoteleostei</taxon>
        <taxon>Acanthomorphata</taxon>
        <taxon>Eupercaria</taxon>
        <taxon>Perciformes</taxon>
        <taxon>Cottioidei</taxon>
        <taxon>Cottales</taxon>
        <taxon>Liparidae</taxon>
        <taxon>Liparis</taxon>
    </lineage>
</organism>
<name>A0A4Z2FGF1_9TELE</name>
<dbReference type="EMBL" id="SRLO01001224">
    <property type="protein sequence ID" value="TNN40031.1"/>
    <property type="molecule type" value="Genomic_DNA"/>
</dbReference>
<proteinExistence type="predicted"/>
<comment type="caution">
    <text evidence="2">The sequence shown here is derived from an EMBL/GenBank/DDBJ whole genome shotgun (WGS) entry which is preliminary data.</text>
</comment>
<feature type="compositionally biased region" description="Basic and acidic residues" evidence="1">
    <location>
        <begin position="43"/>
        <end position="54"/>
    </location>
</feature>
<keyword evidence="3" id="KW-1185">Reference proteome</keyword>